<protein>
    <submittedName>
        <fullName evidence="1">NUMOD4 motif-containing protein</fullName>
    </submittedName>
</protein>
<dbReference type="AlphaFoldDB" id="A0A1I5EDP2"/>
<dbReference type="EMBL" id="FOVI01000020">
    <property type="protein sequence ID" value="SFO09622.1"/>
    <property type="molecule type" value="Genomic_DNA"/>
</dbReference>
<proteinExistence type="predicted"/>
<dbReference type="InterPro" id="IPR044925">
    <property type="entry name" value="His-Me_finger_sf"/>
</dbReference>
<gene>
    <name evidence="1" type="ORF">SAMN05421741_12017</name>
</gene>
<dbReference type="RefSeq" id="WP_091525016.1">
    <property type="nucleotide sequence ID" value="NZ_FOVI01000020.1"/>
</dbReference>
<reference evidence="2" key="1">
    <citation type="submission" date="2016-10" db="EMBL/GenBank/DDBJ databases">
        <authorList>
            <person name="Varghese N."/>
            <person name="Submissions S."/>
        </authorList>
    </citation>
    <scope>NUCLEOTIDE SEQUENCE [LARGE SCALE GENOMIC DNA]</scope>
    <source>
        <strain evidence="2">DS-12</strain>
    </source>
</reference>
<dbReference type="SUPFAM" id="SSF54060">
    <property type="entry name" value="His-Me finger endonucleases"/>
    <property type="match status" value="1"/>
</dbReference>
<dbReference type="Proteomes" id="UP000199036">
    <property type="component" value="Unassembled WGS sequence"/>
</dbReference>
<dbReference type="OrthoDB" id="6631788at2"/>
<accession>A0A1I5EDP2</accession>
<dbReference type="Gene3D" id="3.90.75.20">
    <property type="match status" value="1"/>
</dbReference>
<dbReference type="STRING" id="913024.SAMN05421741_12017"/>
<name>A0A1I5EDP2_9FLAO</name>
<evidence type="ECO:0000313" key="1">
    <source>
        <dbReference type="EMBL" id="SFO09622.1"/>
    </source>
</evidence>
<organism evidence="1 2">
    <name type="scientific">Paenimyroides ummariense</name>
    <dbReference type="NCBI Taxonomy" id="913024"/>
    <lineage>
        <taxon>Bacteria</taxon>
        <taxon>Pseudomonadati</taxon>
        <taxon>Bacteroidota</taxon>
        <taxon>Flavobacteriia</taxon>
        <taxon>Flavobacteriales</taxon>
        <taxon>Flavobacteriaceae</taxon>
        <taxon>Paenimyroides</taxon>
    </lineage>
</organism>
<sequence length="204" mass="23969">MLVLYPGENFVELNLGVKKRLRYAVSNFGRLISYKEHFTDGTLLKPNVTNNLRIFRHKVAKECGTGYAHKHVMLSRAVAEAFVNKPCDEHNFVIHLDFDNLNDHYTNLKWVTEPEKYAHQRINPNVKEGHVKRIEKKRLSQKGMKLDSTQVMRIKRMIFDPQRKTRMKIIAKQFGISEMQLYRIKTGENWASVPTPNFKVKEEK</sequence>
<evidence type="ECO:0000313" key="2">
    <source>
        <dbReference type="Proteomes" id="UP000199036"/>
    </source>
</evidence>
<keyword evidence="2" id="KW-1185">Reference proteome</keyword>